<reference evidence="3" key="3">
    <citation type="submission" date="2022-06" db="UniProtKB">
        <authorList>
            <consortium name="EnsemblMetazoa"/>
        </authorList>
    </citation>
    <scope>IDENTIFICATION</scope>
</reference>
<dbReference type="AlphaFoldDB" id="A0A834RIR3"/>
<feature type="transmembrane region" description="Helical" evidence="1">
    <location>
        <begin position="328"/>
        <end position="351"/>
    </location>
</feature>
<keyword evidence="1" id="KW-1133">Transmembrane helix</keyword>
<dbReference type="SUPFAM" id="SSF103473">
    <property type="entry name" value="MFS general substrate transporter"/>
    <property type="match status" value="1"/>
</dbReference>
<sequence>MYRSESKRFLIVLVGLIEILIFSGTILGWTSLRLMLKNEGIYEYLCQTNPSSNSTKIQESRGTNSRNTTLSTLVFSSKKPTPITTTTTTTPSPMILSEDSELIVMTTESSIPLSPTKRTITDGKNFLVKINFTLIDDPTQSNGRISDAKTNPIVPVAKTSRSMVIPFETRGSFNQSFIYHLLNDSSLILRSNQNDQIKIDLVKDPSTPTLFEEYVNLFVKENLLQSSAIETNQGCKEQELQLNLAFSIGSFCMGAAAFIWGFLLEKWGLRFVRLMINGMFAIGIFMLCFISKGRDWILFPALLIMSLSGVPIRIANMQISNLYPQRRSTIISVYSGAFSASSIIYVALQFLYSQYGFSFFAVNFILVILSLLTIPFTLFVLPKDRVRDGQITSAVENDVSKKQSNIVDNNEKKMSNREDGFLRNQSDSSMTLSSDSLFQKKMLRRAKHQILLQNFRPVSSPLMIRKKESEVSYINEAFESNDEESLKQASTLNRSDLIVSVDGGGLQHTKQQSVLTRNLNHNHLPNRSREQSTPEPIKSTPPLSITLKSFPYNLHQLWFSWMITYMMMYVGSLDLWTKRVTDDPKDQRIFANIYGLVQVLALIVAPLAGLLMDLQLSKANQIVDPLEKRIRQAQSGFWPLFITSMSLLICVLCHYFDRQEFVYASIVFMTIYRSFLLAVGSAFLRIRFHANHFNQLLGIMSSVSAVISLLQIPLYAWEKSSDSNVLYVNLLNTLIALLVMSNPLYLLIRPLQKYLIQNEMEQMEKNF</sequence>
<feature type="transmembrane region" description="Helical" evidence="1">
    <location>
        <begin position="635"/>
        <end position="656"/>
    </location>
</feature>
<dbReference type="Pfam" id="PF07690">
    <property type="entry name" value="MFS_1"/>
    <property type="match status" value="1"/>
</dbReference>
<feature type="transmembrane region" description="Helical" evidence="1">
    <location>
        <begin position="271"/>
        <end position="290"/>
    </location>
</feature>
<dbReference type="PANTHER" id="PTHR20765:SF1">
    <property type="entry name" value="EQUILIBRATIVE NUCLEOBASE TRANSPORTER 1"/>
    <property type="match status" value="1"/>
</dbReference>
<reference evidence="2" key="2">
    <citation type="submission" date="2020-01" db="EMBL/GenBank/DDBJ databases">
        <authorList>
            <person name="Korhonen P.K.K."/>
            <person name="Guangxu M.G."/>
            <person name="Wang T.W."/>
            <person name="Stroehlein A.J.S."/>
            <person name="Young N.D."/>
            <person name="Ang C.-S.A."/>
            <person name="Fernando D.W.F."/>
            <person name="Lu H.L."/>
            <person name="Taylor S.T."/>
            <person name="Ehtesham M.E.M."/>
            <person name="Najaraj S.H.N."/>
            <person name="Harsha G.H.G."/>
            <person name="Madugundu A.M."/>
            <person name="Renuse S.R."/>
            <person name="Holt D.H."/>
            <person name="Pandey A.P."/>
            <person name="Papenfuss A.P."/>
            <person name="Gasser R.B.G."/>
            <person name="Fischer K.F."/>
        </authorList>
    </citation>
    <scope>NUCLEOTIDE SEQUENCE</scope>
    <source>
        <strain evidence="2">SSS_KF_BRIS2020</strain>
    </source>
</reference>
<feature type="transmembrane region" description="Helical" evidence="1">
    <location>
        <begin position="244"/>
        <end position="264"/>
    </location>
</feature>
<dbReference type="GO" id="GO:0022857">
    <property type="term" value="F:transmembrane transporter activity"/>
    <property type="evidence" value="ECO:0007669"/>
    <property type="project" value="InterPro"/>
</dbReference>
<feature type="transmembrane region" description="Helical" evidence="1">
    <location>
        <begin position="557"/>
        <end position="577"/>
    </location>
</feature>
<proteinExistence type="predicted"/>
<evidence type="ECO:0000313" key="2">
    <source>
        <dbReference type="EMBL" id="KAF7494393.1"/>
    </source>
</evidence>
<gene>
    <name evidence="2" type="primary">SSS_874g</name>
    <name evidence="2" type="ORF">SSS_874</name>
</gene>
<feature type="transmembrane region" description="Helical" evidence="1">
    <location>
        <begin position="696"/>
        <end position="714"/>
    </location>
</feature>
<dbReference type="OrthoDB" id="6424013at2759"/>
<evidence type="ECO:0000256" key="1">
    <source>
        <dbReference type="SAM" id="Phobius"/>
    </source>
</evidence>
<name>A0A834RIR3_SARSC</name>
<feature type="transmembrane region" description="Helical" evidence="1">
    <location>
        <begin position="726"/>
        <end position="748"/>
    </location>
</feature>
<dbReference type="InterPro" id="IPR036259">
    <property type="entry name" value="MFS_trans_sf"/>
</dbReference>
<feature type="transmembrane region" description="Helical" evidence="1">
    <location>
        <begin position="296"/>
        <end position="316"/>
    </location>
</feature>
<protein>
    <submittedName>
        <fullName evidence="2">Solute carrier family 43 member 3</fullName>
    </submittedName>
</protein>
<keyword evidence="1" id="KW-0812">Transmembrane</keyword>
<dbReference type="EMBL" id="WVUK01000053">
    <property type="protein sequence ID" value="KAF7494393.1"/>
    <property type="molecule type" value="Genomic_DNA"/>
</dbReference>
<keyword evidence="1" id="KW-0472">Membrane</keyword>
<feature type="transmembrane region" description="Helical" evidence="1">
    <location>
        <begin position="589"/>
        <end position="614"/>
    </location>
</feature>
<dbReference type="InterPro" id="IPR011701">
    <property type="entry name" value="MFS"/>
</dbReference>
<feature type="transmembrane region" description="Helical" evidence="1">
    <location>
        <begin position="357"/>
        <end position="381"/>
    </location>
</feature>
<dbReference type="OMA" id="AFLRIMY"/>
<feature type="transmembrane region" description="Helical" evidence="1">
    <location>
        <begin position="9"/>
        <end position="29"/>
    </location>
</feature>
<dbReference type="Proteomes" id="UP000070412">
    <property type="component" value="Unassembled WGS sequence"/>
</dbReference>
<dbReference type="EnsemblMetazoa" id="SSS_874s_mrna">
    <property type="protein sequence ID" value="KAF7494393.1"/>
    <property type="gene ID" value="SSS_874"/>
</dbReference>
<dbReference type="Gene3D" id="1.20.1250.20">
    <property type="entry name" value="MFS general substrate transporter like domains"/>
    <property type="match status" value="1"/>
</dbReference>
<evidence type="ECO:0000313" key="4">
    <source>
        <dbReference type="Proteomes" id="UP000070412"/>
    </source>
</evidence>
<organism evidence="2">
    <name type="scientific">Sarcoptes scabiei</name>
    <name type="common">Itch mite</name>
    <name type="synonym">Acarus scabiei</name>
    <dbReference type="NCBI Taxonomy" id="52283"/>
    <lineage>
        <taxon>Eukaryota</taxon>
        <taxon>Metazoa</taxon>
        <taxon>Ecdysozoa</taxon>
        <taxon>Arthropoda</taxon>
        <taxon>Chelicerata</taxon>
        <taxon>Arachnida</taxon>
        <taxon>Acari</taxon>
        <taxon>Acariformes</taxon>
        <taxon>Sarcoptiformes</taxon>
        <taxon>Astigmata</taxon>
        <taxon>Psoroptidia</taxon>
        <taxon>Sarcoptoidea</taxon>
        <taxon>Sarcoptidae</taxon>
        <taxon>Sarcoptinae</taxon>
        <taxon>Sarcoptes</taxon>
    </lineage>
</organism>
<feature type="transmembrane region" description="Helical" evidence="1">
    <location>
        <begin position="662"/>
        <end position="684"/>
    </location>
</feature>
<dbReference type="PANTHER" id="PTHR20765">
    <property type="entry name" value="SOLUTE CARRIER FAMILY 43 MEMBER 3-RELATED"/>
    <property type="match status" value="1"/>
</dbReference>
<evidence type="ECO:0000313" key="3">
    <source>
        <dbReference type="EnsemblMetazoa" id="KAF7494393.1"/>
    </source>
</evidence>
<accession>A0A834RIR3</accession>
<keyword evidence="4" id="KW-1185">Reference proteome</keyword>
<dbReference type="InterPro" id="IPR027197">
    <property type="entry name" value="SLC43A3"/>
</dbReference>
<reference evidence="4" key="1">
    <citation type="journal article" date="2020" name="PLoS Negl. Trop. Dis.">
        <title>High-quality nuclear genome for Sarcoptes scabiei-A critical resource for a neglected parasite.</title>
        <authorList>
            <person name="Korhonen P.K."/>
            <person name="Gasser R.B."/>
            <person name="Ma G."/>
            <person name="Wang T."/>
            <person name="Stroehlein A.J."/>
            <person name="Young N.D."/>
            <person name="Ang C.S."/>
            <person name="Fernando D.D."/>
            <person name="Lu H.C."/>
            <person name="Taylor S."/>
            <person name="Reynolds S.L."/>
            <person name="Mofiz E."/>
            <person name="Najaraj S.H."/>
            <person name="Gowda H."/>
            <person name="Madugundu A."/>
            <person name="Renuse S."/>
            <person name="Holt D."/>
            <person name="Pandey A."/>
            <person name="Papenfuss A.T."/>
            <person name="Fischer K."/>
        </authorList>
    </citation>
    <scope>NUCLEOTIDE SEQUENCE [LARGE SCALE GENOMIC DNA]</scope>
</reference>